<dbReference type="Pfam" id="PF21597">
    <property type="entry name" value="TetR_C_43"/>
    <property type="match status" value="1"/>
</dbReference>
<dbReference type="PANTHER" id="PTHR30055">
    <property type="entry name" value="HTH-TYPE TRANSCRIPTIONAL REGULATOR RUTR"/>
    <property type="match status" value="1"/>
</dbReference>
<keyword evidence="1" id="KW-0805">Transcription regulation</keyword>
<dbReference type="Proteomes" id="UP000611640">
    <property type="component" value="Chromosome"/>
</dbReference>
<keyword evidence="3" id="KW-0804">Transcription</keyword>
<dbReference type="InterPro" id="IPR001647">
    <property type="entry name" value="HTH_TetR"/>
</dbReference>
<protein>
    <submittedName>
        <fullName evidence="6">TetR family transcriptional regulator</fullName>
    </submittedName>
</protein>
<dbReference type="InterPro" id="IPR023772">
    <property type="entry name" value="DNA-bd_HTH_TetR-type_CS"/>
</dbReference>
<dbReference type="GO" id="GO:0000976">
    <property type="term" value="F:transcription cis-regulatory region binding"/>
    <property type="evidence" value="ECO:0007669"/>
    <property type="project" value="TreeGrafter"/>
</dbReference>
<dbReference type="Gene3D" id="1.10.357.10">
    <property type="entry name" value="Tetracycline Repressor, domain 2"/>
    <property type="match status" value="1"/>
</dbReference>
<keyword evidence="7" id="KW-1185">Reference proteome</keyword>
<evidence type="ECO:0000313" key="7">
    <source>
        <dbReference type="Proteomes" id="UP000611640"/>
    </source>
</evidence>
<feature type="DNA-binding region" description="H-T-H motif" evidence="4">
    <location>
        <begin position="29"/>
        <end position="48"/>
    </location>
</feature>
<dbReference type="InterPro" id="IPR050109">
    <property type="entry name" value="HTH-type_TetR-like_transc_reg"/>
</dbReference>
<dbReference type="EMBL" id="AP023355">
    <property type="protein sequence ID" value="BCJ35957.1"/>
    <property type="molecule type" value="Genomic_DNA"/>
</dbReference>
<dbReference type="InterPro" id="IPR009057">
    <property type="entry name" value="Homeodomain-like_sf"/>
</dbReference>
<evidence type="ECO:0000256" key="3">
    <source>
        <dbReference type="ARBA" id="ARBA00023163"/>
    </source>
</evidence>
<evidence type="ECO:0000313" key="6">
    <source>
        <dbReference type="EMBL" id="BCJ35957.1"/>
    </source>
</evidence>
<dbReference type="AlphaFoldDB" id="A0A7R7DR15"/>
<dbReference type="PRINTS" id="PR00455">
    <property type="entry name" value="HTHTETR"/>
</dbReference>
<dbReference type="SUPFAM" id="SSF48498">
    <property type="entry name" value="Tetracyclin repressor-like, C-terminal domain"/>
    <property type="match status" value="1"/>
</dbReference>
<dbReference type="InterPro" id="IPR036271">
    <property type="entry name" value="Tet_transcr_reg_TetR-rel_C_sf"/>
</dbReference>
<dbReference type="SUPFAM" id="SSF46689">
    <property type="entry name" value="Homeodomain-like"/>
    <property type="match status" value="1"/>
</dbReference>
<evidence type="ECO:0000256" key="1">
    <source>
        <dbReference type="ARBA" id="ARBA00023015"/>
    </source>
</evidence>
<dbReference type="RefSeq" id="WP_203962401.1">
    <property type="nucleotide sequence ID" value="NZ_AP023355.1"/>
</dbReference>
<dbReference type="PROSITE" id="PS01081">
    <property type="entry name" value="HTH_TETR_1"/>
    <property type="match status" value="1"/>
</dbReference>
<dbReference type="PROSITE" id="PS51318">
    <property type="entry name" value="TAT"/>
    <property type="match status" value="1"/>
</dbReference>
<evidence type="ECO:0000256" key="2">
    <source>
        <dbReference type="ARBA" id="ARBA00023125"/>
    </source>
</evidence>
<gene>
    <name evidence="6" type="ORF">Athai_34600</name>
</gene>
<feature type="domain" description="HTH tetR-type" evidence="5">
    <location>
        <begin position="7"/>
        <end position="66"/>
    </location>
</feature>
<evidence type="ECO:0000259" key="5">
    <source>
        <dbReference type="PROSITE" id="PS50977"/>
    </source>
</evidence>
<evidence type="ECO:0000256" key="4">
    <source>
        <dbReference type="PROSITE-ProRule" id="PRU00335"/>
    </source>
</evidence>
<dbReference type="InterPro" id="IPR049445">
    <property type="entry name" value="TetR_SbtR-like_C"/>
</dbReference>
<dbReference type="GO" id="GO:0003700">
    <property type="term" value="F:DNA-binding transcription factor activity"/>
    <property type="evidence" value="ECO:0007669"/>
    <property type="project" value="TreeGrafter"/>
</dbReference>
<name>A0A7R7DR15_9ACTN</name>
<dbReference type="PANTHER" id="PTHR30055:SF234">
    <property type="entry name" value="HTH-TYPE TRANSCRIPTIONAL REGULATOR BETI"/>
    <property type="match status" value="1"/>
</dbReference>
<dbReference type="InterPro" id="IPR006311">
    <property type="entry name" value="TAT_signal"/>
</dbReference>
<dbReference type="Pfam" id="PF00440">
    <property type="entry name" value="TetR_N"/>
    <property type="match status" value="1"/>
</dbReference>
<accession>A0A7R7DR15</accession>
<sequence length="208" mass="21983">MPRADASRNRRALLDAASAELAAHGLDASIARIAARAGVAKGTVFNHFPSKEDLVAEIFEDRVAGLVAAGERLRDAADPVEALLRFMTAGIELHTRDRSFCQAAGAIPRADPRVRAASERLARTAEELTGRARDSGAVRPDITGHDVVLLFTAAAQAATPLGDTVPDLWRRYLHLIFDGLRADGAHPLPVPAPTTAQFTAAARATPAG</sequence>
<organism evidence="6 7">
    <name type="scientific">Actinocatenispora thailandica</name>
    <dbReference type="NCBI Taxonomy" id="227318"/>
    <lineage>
        <taxon>Bacteria</taxon>
        <taxon>Bacillati</taxon>
        <taxon>Actinomycetota</taxon>
        <taxon>Actinomycetes</taxon>
        <taxon>Micromonosporales</taxon>
        <taxon>Micromonosporaceae</taxon>
        <taxon>Actinocatenispora</taxon>
    </lineage>
</organism>
<keyword evidence="2 4" id="KW-0238">DNA-binding</keyword>
<dbReference type="KEGG" id="atl:Athai_34600"/>
<proteinExistence type="predicted"/>
<reference evidence="6 7" key="1">
    <citation type="submission" date="2020-08" db="EMBL/GenBank/DDBJ databases">
        <title>Whole genome shotgun sequence of Actinocatenispora thailandica NBRC 105041.</title>
        <authorList>
            <person name="Komaki H."/>
            <person name="Tamura T."/>
        </authorList>
    </citation>
    <scope>NUCLEOTIDE SEQUENCE [LARGE SCALE GENOMIC DNA]</scope>
    <source>
        <strain evidence="6 7">NBRC 105041</strain>
    </source>
</reference>
<dbReference type="PROSITE" id="PS50977">
    <property type="entry name" value="HTH_TETR_2"/>
    <property type="match status" value="1"/>
</dbReference>